<protein>
    <submittedName>
        <fullName evidence="2">Uncharacterized protein</fullName>
    </submittedName>
</protein>
<accession>A0ABS8ULE3</accession>
<name>A0ABS8ULE3_DATST</name>
<reference evidence="2 3" key="1">
    <citation type="journal article" date="2021" name="BMC Genomics">
        <title>Datura genome reveals duplications of psychoactive alkaloid biosynthetic genes and high mutation rate following tissue culture.</title>
        <authorList>
            <person name="Rajewski A."/>
            <person name="Carter-House D."/>
            <person name="Stajich J."/>
            <person name="Litt A."/>
        </authorList>
    </citation>
    <scope>NUCLEOTIDE SEQUENCE [LARGE SCALE GENOMIC DNA]</scope>
    <source>
        <strain evidence="2">AR-01</strain>
    </source>
</reference>
<evidence type="ECO:0000256" key="1">
    <source>
        <dbReference type="SAM" id="MobiDB-lite"/>
    </source>
</evidence>
<gene>
    <name evidence="2" type="ORF">HAX54_016603</name>
</gene>
<comment type="caution">
    <text evidence="2">The sequence shown here is derived from an EMBL/GenBank/DDBJ whole genome shotgun (WGS) entry which is preliminary data.</text>
</comment>
<dbReference type="InterPro" id="IPR038795">
    <property type="entry name" value="MED8_plant"/>
</dbReference>
<feature type="compositionally biased region" description="Low complexity" evidence="1">
    <location>
        <begin position="36"/>
        <end position="57"/>
    </location>
</feature>
<dbReference type="Proteomes" id="UP000823775">
    <property type="component" value="Unassembled WGS sequence"/>
</dbReference>
<keyword evidence="3" id="KW-1185">Reference proteome</keyword>
<dbReference type="PANTHER" id="PTHR35552:SF1">
    <property type="entry name" value="MEDIATOR OF RNA POLYMERASE II TRANSCRIPTION SUBUNIT 8"/>
    <property type="match status" value="1"/>
</dbReference>
<proteinExistence type="predicted"/>
<evidence type="ECO:0000313" key="3">
    <source>
        <dbReference type="Proteomes" id="UP000823775"/>
    </source>
</evidence>
<organism evidence="2 3">
    <name type="scientific">Datura stramonium</name>
    <name type="common">Jimsonweed</name>
    <name type="synonym">Common thornapple</name>
    <dbReference type="NCBI Taxonomy" id="4076"/>
    <lineage>
        <taxon>Eukaryota</taxon>
        <taxon>Viridiplantae</taxon>
        <taxon>Streptophyta</taxon>
        <taxon>Embryophyta</taxon>
        <taxon>Tracheophyta</taxon>
        <taxon>Spermatophyta</taxon>
        <taxon>Magnoliopsida</taxon>
        <taxon>eudicotyledons</taxon>
        <taxon>Gunneridae</taxon>
        <taxon>Pentapetalae</taxon>
        <taxon>asterids</taxon>
        <taxon>lamiids</taxon>
        <taxon>Solanales</taxon>
        <taxon>Solanaceae</taxon>
        <taxon>Solanoideae</taxon>
        <taxon>Datureae</taxon>
        <taxon>Datura</taxon>
    </lineage>
</organism>
<evidence type="ECO:0000313" key="2">
    <source>
        <dbReference type="EMBL" id="MCD9558912.1"/>
    </source>
</evidence>
<sequence>MSTMLPSQNLLPRMQFGMSAGTRNLAAANLSDQMFNMGGNNPGMMSIQQQQQQQQQQHGTFGNMSQNTQNMQQGMMPLQNTPQNHPSFQQQRPQGQQ</sequence>
<feature type="region of interest" description="Disordered" evidence="1">
    <location>
        <begin position="33"/>
        <end position="97"/>
    </location>
</feature>
<dbReference type="PANTHER" id="PTHR35552">
    <property type="entry name" value="MEDIATOR OF RNA POLYMERASE II TRANSCRIPTION SUBUNIT 8"/>
    <property type="match status" value="1"/>
</dbReference>
<dbReference type="EMBL" id="JACEIK010002078">
    <property type="protein sequence ID" value="MCD9558912.1"/>
    <property type="molecule type" value="Genomic_DNA"/>
</dbReference>
<feature type="compositionally biased region" description="Polar residues" evidence="1">
    <location>
        <begin position="58"/>
        <end position="88"/>
    </location>
</feature>